<feature type="coiled-coil region" evidence="8">
    <location>
        <begin position="224"/>
        <end position="251"/>
    </location>
</feature>
<dbReference type="Proteomes" id="UP000199612">
    <property type="component" value="Unassembled WGS sequence"/>
</dbReference>
<organism evidence="11 12">
    <name type="scientific">Alkalibacterium subtropicum</name>
    <dbReference type="NCBI Taxonomy" id="753702"/>
    <lineage>
        <taxon>Bacteria</taxon>
        <taxon>Bacillati</taxon>
        <taxon>Bacillota</taxon>
        <taxon>Bacilli</taxon>
        <taxon>Lactobacillales</taxon>
        <taxon>Carnobacteriaceae</taxon>
        <taxon>Alkalibacterium</taxon>
    </lineage>
</organism>
<keyword evidence="4 9" id="KW-1133">Transmembrane helix</keyword>
<evidence type="ECO:0000313" key="11">
    <source>
        <dbReference type="EMBL" id="SFC59377.1"/>
    </source>
</evidence>
<reference evidence="12" key="1">
    <citation type="submission" date="2016-10" db="EMBL/GenBank/DDBJ databases">
        <authorList>
            <person name="Varghese N."/>
            <person name="Submissions S."/>
        </authorList>
    </citation>
    <scope>NUCLEOTIDE SEQUENCE [LARGE SCALE GENOMIC DNA]</scope>
    <source>
        <strain evidence="12">DSM 23664</strain>
    </source>
</reference>
<dbReference type="GO" id="GO:0005249">
    <property type="term" value="F:voltage-gated potassium channel activity"/>
    <property type="evidence" value="ECO:0007669"/>
    <property type="project" value="InterPro"/>
</dbReference>
<keyword evidence="12" id="KW-1185">Reference proteome</keyword>
<dbReference type="AlphaFoldDB" id="A0A1I1KEY7"/>
<keyword evidence="3 9" id="KW-0812">Transmembrane</keyword>
<evidence type="ECO:0000256" key="1">
    <source>
        <dbReference type="ARBA" id="ARBA00004141"/>
    </source>
</evidence>
<dbReference type="InterPro" id="IPR013099">
    <property type="entry name" value="K_chnl_dom"/>
</dbReference>
<accession>A0A1I1KEY7</accession>
<dbReference type="PANTHER" id="PTHR11537:SF254">
    <property type="entry name" value="POTASSIUM VOLTAGE-GATED CHANNEL PROTEIN SHAB"/>
    <property type="match status" value="1"/>
</dbReference>
<keyword evidence="2" id="KW-0813">Transport</keyword>
<evidence type="ECO:0000256" key="7">
    <source>
        <dbReference type="ARBA" id="ARBA00023303"/>
    </source>
</evidence>
<evidence type="ECO:0000256" key="8">
    <source>
        <dbReference type="SAM" id="Coils"/>
    </source>
</evidence>
<evidence type="ECO:0000313" key="12">
    <source>
        <dbReference type="Proteomes" id="UP000199612"/>
    </source>
</evidence>
<dbReference type="STRING" id="753702.SAMN04488102_11217"/>
<comment type="subcellular location">
    <subcellularLocation>
        <location evidence="1">Membrane</location>
        <topology evidence="1">Multi-pass membrane protein</topology>
    </subcellularLocation>
</comment>
<dbReference type="Pfam" id="PF07885">
    <property type="entry name" value="Ion_trans_2"/>
    <property type="match status" value="1"/>
</dbReference>
<dbReference type="SUPFAM" id="SSF81324">
    <property type="entry name" value="Voltage-gated potassium channels"/>
    <property type="match status" value="1"/>
</dbReference>
<protein>
    <submittedName>
        <fullName evidence="11">Voltage-gated potassium channel</fullName>
    </submittedName>
</protein>
<evidence type="ECO:0000256" key="5">
    <source>
        <dbReference type="ARBA" id="ARBA00023065"/>
    </source>
</evidence>
<evidence type="ECO:0000256" key="6">
    <source>
        <dbReference type="ARBA" id="ARBA00023136"/>
    </source>
</evidence>
<sequence>MNVTTLKKRYDLVIIFLALISVNLVLLDIISLVNLNTSPFKEVDTLILLIFTMDYFVRLYLSENKKSFFKTNIFDLVAIIPFHSAFAIFRITRFVRLTRSSRLSRFSRTSRLFGLTRILGVIGKATKHVKAFLKTNGFIYMMYIGAVILLTGATFYSIAENVDFIDSLWWAFVTSTTVGYGDISPSTHVGRLTAIVLMLTGIGLFGALTSTMTSFFMNDPDKEIESQRNEIKELNTKITQLLEKMEKLEINN</sequence>
<proteinExistence type="predicted"/>
<dbReference type="GO" id="GO:0008076">
    <property type="term" value="C:voltage-gated potassium channel complex"/>
    <property type="evidence" value="ECO:0007669"/>
    <property type="project" value="InterPro"/>
</dbReference>
<dbReference type="PRINTS" id="PR00169">
    <property type="entry name" value="KCHANNEL"/>
</dbReference>
<dbReference type="GO" id="GO:0001508">
    <property type="term" value="P:action potential"/>
    <property type="evidence" value="ECO:0007669"/>
    <property type="project" value="TreeGrafter"/>
</dbReference>
<dbReference type="InterPro" id="IPR028325">
    <property type="entry name" value="VG_K_chnl"/>
</dbReference>
<dbReference type="PANTHER" id="PTHR11537">
    <property type="entry name" value="VOLTAGE-GATED POTASSIUM CHANNEL"/>
    <property type="match status" value="1"/>
</dbReference>
<feature type="domain" description="Potassium channel" evidence="10">
    <location>
        <begin position="147"/>
        <end position="217"/>
    </location>
</feature>
<keyword evidence="7 11" id="KW-0407">Ion channel</keyword>
<dbReference type="EMBL" id="FOLT01000012">
    <property type="protein sequence ID" value="SFC59377.1"/>
    <property type="molecule type" value="Genomic_DNA"/>
</dbReference>
<evidence type="ECO:0000259" key="10">
    <source>
        <dbReference type="Pfam" id="PF07885"/>
    </source>
</evidence>
<feature type="transmembrane region" description="Helical" evidence="9">
    <location>
        <begin position="45"/>
        <end position="61"/>
    </location>
</feature>
<evidence type="ECO:0000256" key="2">
    <source>
        <dbReference type="ARBA" id="ARBA00022448"/>
    </source>
</evidence>
<feature type="transmembrane region" description="Helical" evidence="9">
    <location>
        <begin position="138"/>
        <end position="159"/>
    </location>
</feature>
<dbReference type="InterPro" id="IPR027359">
    <property type="entry name" value="Volt_channel_dom_sf"/>
</dbReference>
<evidence type="ECO:0000256" key="9">
    <source>
        <dbReference type="SAM" id="Phobius"/>
    </source>
</evidence>
<dbReference type="Gene3D" id="1.20.120.350">
    <property type="entry name" value="Voltage-gated potassium channels. Chain C"/>
    <property type="match status" value="1"/>
</dbReference>
<keyword evidence="8" id="KW-0175">Coiled coil</keyword>
<feature type="transmembrane region" description="Helical" evidence="9">
    <location>
        <begin position="194"/>
        <end position="217"/>
    </location>
</feature>
<name>A0A1I1KEY7_9LACT</name>
<evidence type="ECO:0000256" key="4">
    <source>
        <dbReference type="ARBA" id="ARBA00022989"/>
    </source>
</evidence>
<dbReference type="Gene3D" id="1.10.287.70">
    <property type="match status" value="1"/>
</dbReference>
<gene>
    <name evidence="11" type="ORF">SAMN04488102_11217</name>
</gene>
<keyword evidence="6 9" id="KW-0472">Membrane</keyword>
<feature type="transmembrane region" description="Helical" evidence="9">
    <location>
        <begin position="12"/>
        <end position="33"/>
    </location>
</feature>
<keyword evidence="5" id="KW-0406">Ion transport</keyword>
<dbReference type="RefSeq" id="WP_245751915.1">
    <property type="nucleotide sequence ID" value="NZ_FOLT01000012.1"/>
</dbReference>
<evidence type="ECO:0000256" key="3">
    <source>
        <dbReference type="ARBA" id="ARBA00022692"/>
    </source>
</evidence>